<comment type="subcellular location">
    <subcellularLocation>
        <location evidence="4">Cytoplasm</location>
    </subcellularLocation>
</comment>
<dbReference type="EC" id="2.3.2.6" evidence="4"/>
<dbReference type="GO" id="GO:0005737">
    <property type="term" value="C:cytoplasm"/>
    <property type="evidence" value="ECO:0007669"/>
    <property type="project" value="UniProtKB-SubCell"/>
</dbReference>
<evidence type="ECO:0000313" key="6">
    <source>
        <dbReference type="Proteomes" id="UP000184130"/>
    </source>
</evidence>
<dbReference type="InterPro" id="IPR016181">
    <property type="entry name" value="Acyl_CoA_acyltransferase"/>
</dbReference>
<dbReference type="Gene3D" id="3.40.630.70">
    <property type="entry name" value="Leucyl/phenylalanyl-tRNA-protein transferase, C-terminal domain"/>
    <property type="match status" value="1"/>
</dbReference>
<accession>A0A1M6XAC1</accession>
<evidence type="ECO:0000256" key="3">
    <source>
        <dbReference type="ARBA" id="ARBA00023315"/>
    </source>
</evidence>
<dbReference type="HAMAP" id="MF_00688">
    <property type="entry name" value="Leu_Phe_trans"/>
    <property type="match status" value="1"/>
</dbReference>
<dbReference type="EMBL" id="FRBD01000019">
    <property type="protein sequence ID" value="SHL02907.1"/>
    <property type="molecule type" value="Genomic_DNA"/>
</dbReference>
<dbReference type="InterPro" id="IPR042221">
    <property type="entry name" value="Leu/Phe-tRNA_Trfase_N"/>
</dbReference>
<dbReference type="GO" id="GO:0008914">
    <property type="term" value="F:leucyl-tRNA--protein transferase activity"/>
    <property type="evidence" value="ECO:0007669"/>
    <property type="project" value="UniProtKB-UniRule"/>
</dbReference>
<dbReference type="RefSeq" id="WP_073210167.1">
    <property type="nucleotide sequence ID" value="NZ_FRBD01000019.1"/>
</dbReference>
<dbReference type="NCBIfam" id="TIGR00667">
    <property type="entry name" value="aat"/>
    <property type="match status" value="1"/>
</dbReference>
<dbReference type="SUPFAM" id="SSF55729">
    <property type="entry name" value="Acyl-CoA N-acyltransferases (Nat)"/>
    <property type="match status" value="1"/>
</dbReference>
<dbReference type="PANTHER" id="PTHR30098:SF2">
    <property type="entry name" value="LEUCYL_PHENYLALANYL-TRNA--PROTEIN TRANSFERASE"/>
    <property type="match status" value="1"/>
</dbReference>
<reference evidence="5 6" key="1">
    <citation type="submission" date="2016-11" db="EMBL/GenBank/DDBJ databases">
        <authorList>
            <person name="Jaros S."/>
            <person name="Januszkiewicz K."/>
            <person name="Wedrychowicz H."/>
        </authorList>
    </citation>
    <scope>NUCLEOTIDE SEQUENCE [LARGE SCALE GENOMIC DNA]</scope>
    <source>
        <strain evidence="5 6">KHT3</strain>
    </source>
</reference>
<dbReference type="GO" id="GO:0030163">
    <property type="term" value="P:protein catabolic process"/>
    <property type="evidence" value="ECO:0007669"/>
    <property type="project" value="UniProtKB-UniRule"/>
</dbReference>
<evidence type="ECO:0000256" key="4">
    <source>
        <dbReference type="HAMAP-Rule" id="MF_00688"/>
    </source>
</evidence>
<dbReference type="PANTHER" id="PTHR30098">
    <property type="entry name" value="LEUCYL/PHENYLALANYL-TRNA--PROTEIN TRANSFERASE"/>
    <property type="match status" value="1"/>
</dbReference>
<dbReference type="AlphaFoldDB" id="A0A1M6XAC1"/>
<name>A0A1M6XAC1_XYLRU</name>
<comment type="catalytic activity">
    <reaction evidence="4">
        <text>L-phenylalanyl-tRNA(Phe) + an N-terminal L-alpha-aminoacyl-[protein] = an N-terminal L-phenylalanyl-L-alpha-aminoacyl-[protein] + tRNA(Phe)</text>
        <dbReference type="Rhea" id="RHEA:43632"/>
        <dbReference type="Rhea" id="RHEA-COMP:9668"/>
        <dbReference type="Rhea" id="RHEA-COMP:9699"/>
        <dbReference type="Rhea" id="RHEA-COMP:10636"/>
        <dbReference type="Rhea" id="RHEA-COMP:10637"/>
        <dbReference type="ChEBI" id="CHEBI:78442"/>
        <dbReference type="ChEBI" id="CHEBI:78531"/>
        <dbReference type="ChEBI" id="CHEBI:78597"/>
        <dbReference type="ChEBI" id="CHEBI:83561"/>
        <dbReference type="EC" id="2.3.2.6"/>
    </reaction>
</comment>
<evidence type="ECO:0000256" key="2">
    <source>
        <dbReference type="ARBA" id="ARBA00022679"/>
    </source>
</evidence>
<dbReference type="Gene3D" id="3.30.70.3550">
    <property type="entry name" value="Leucyl/phenylalanyl-tRNA-protein transferase, N-terminal domain"/>
    <property type="match status" value="1"/>
</dbReference>
<dbReference type="InterPro" id="IPR004616">
    <property type="entry name" value="Leu/Phe-tRNA_Trfase"/>
</dbReference>
<dbReference type="Proteomes" id="UP000184130">
    <property type="component" value="Unassembled WGS sequence"/>
</dbReference>
<comment type="catalytic activity">
    <reaction evidence="4">
        <text>N-terminal L-arginyl-[protein] + L-leucyl-tRNA(Leu) = N-terminal L-leucyl-L-arginyl-[protein] + tRNA(Leu) + H(+)</text>
        <dbReference type="Rhea" id="RHEA:50416"/>
        <dbReference type="Rhea" id="RHEA-COMP:9613"/>
        <dbReference type="Rhea" id="RHEA-COMP:9622"/>
        <dbReference type="Rhea" id="RHEA-COMP:12672"/>
        <dbReference type="Rhea" id="RHEA-COMP:12673"/>
        <dbReference type="ChEBI" id="CHEBI:15378"/>
        <dbReference type="ChEBI" id="CHEBI:64719"/>
        <dbReference type="ChEBI" id="CHEBI:78442"/>
        <dbReference type="ChEBI" id="CHEBI:78494"/>
        <dbReference type="ChEBI" id="CHEBI:133044"/>
        <dbReference type="EC" id="2.3.2.6"/>
    </reaction>
</comment>
<dbReference type="OrthoDB" id="9790282at2"/>
<dbReference type="InterPro" id="IPR042203">
    <property type="entry name" value="Leu/Phe-tRNA_Trfase_C"/>
</dbReference>
<comment type="similarity">
    <text evidence="4">Belongs to the L/F-transferase family.</text>
</comment>
<dbReference type="Pfam" id="PF03588">
    <property type="entry name" value="Leu_Phe_trans"/>
    <property type="match status" value="1"/>
</dbReference>
<comment type="function">
    <text evidence="4">Functions in the N-end rule pathway of protein degradation where it conjugates Leu, Phe and, less efficiently, Met from aminoacyl-tRNAs to the N-termini of proteins containing an N-terminal arginine or lysine.</text>
</comment>
<keyword evidence="3 4" id="KW-0012">Acyltransferase</keyword>
<keyword evidence="1 4" id="KW-0963">Cytoplasm</keyword>
<evidence type="ECO:0000256" key="1">
    <source>
        <dbReference type="ARBA" id="ARBA00022490"/>
    </source>
</evidence>
<sequence length="216" mass="24460">MAVYQLDDDLWFPDPHLGEPDGMIAVGGDLSVDRLLLAYSNGFFPWFSFRHQDEPVWYCPLQRFVIFPSEVHVSHSMKQLIAKGQYQVTINRHFEGVIQGCATAQNRNREEGAWLGPAMIQAYTEMHRQGFAASVEVWDADRLVGGLYGITIGSSFFGESMFSLVPNASKLALIHLSRVLEAHGGRMIDCQFETPHLRSMGARYIPYQEYISILNE</sequence>
<keyword evidence="2 4" id="KW-0808">Transferase</keyword>
<gene>
    <name evidence="4" type="primary">aat</name>
    <name evidence="5" type="ORF">SAMN05216463_119102</name>
</gene>
<organism evidence="5 6">
    <name type="scientific">Xylanibacter ruminicola</name>
    <name type="common">Prevotella ruminicola</name>
    <dbReference type="NCBI Taxonomy" id="839"/>
    <lineage>
        <taxon>Bacteria</taxon>
        <taxon>Pseudomonadati</taxon>
        <taxon>Bacteroidota</taxon>
        <taxon>Bacteroidia</taxon>
        <taxon>Bacteroidales</taxon>
        <taxon>Prevotellaceae</taxon>
        <taxon>Xylanibacter</taxon>
    </lineage>
</organism>
<protein>
    <recommendedName>
        <fullName evidence="4">Leucyl/phenylalanyl-tRNA--protein transferase</fullName>
        <ecNumber evidence="4">2.3.2.6</ecNumber>
    </recommendedName>
    <alternativeName>
        <fullName evidence="4">L/F-transferase</fullName>
    </alternativeName>
    <alternativeName>
        <fullName evidence="4">Leucyltransferase</fullName>
    </alternativeName>
    <alternativeName>
        <fullName evidence="4">Phenyalanyltransferase</fullName>
    </alternativeName>
</protein>
<proteinExistence type="inferred from homology"/>
<evidence type="ECO:0000313" key="5">
    <source>
        <dbReference type="EMBL" id="SHL02907.1"/>
    </source>
</evidence>
<comment type="catalytic activity">
    <reaction evidence="4">
        <text>N-terminal L-lysyl-[protein] + L-leucyl-tRNA(Leu) = N-terminal L-leucyl-L-lysyl-[protein] + tRNA(Leu) + H(+)</text>
        <dbReference type="Rhea" id="RHEA:12340"/>
        <dbReference type="Rhea" id="RHEA-COMP:9613"/>
        <dbReference type="Rhea" id="RHEA-COMP:9622"/>
        <dbReference type="Rhea" id="RHEA-COMP:12670"/>
        <dbReference type="Rhea" id="RHEA-COMP:12671"/>
        <dbReference type="ChEBI" id="CHEBI:15378"/>
        <dbReference type="ChEBI" id="CHEBI:65249"/>
        <dbReference type="ChEBI" id="CHEBI:78442"/>
        <dbReference type="ChEBI" id="CHEBI:78494"/>
        <dbReference type="ChEBI" id="CHEBI:133043"/>
        <dbReference type="EC" id="2.3.2.6"/>
    </reaction>
</comment>